<proteinExistence type="predicted"/>
<organism evidence="1 2">
    <name type="scientific">Eretmocerus hayati</name>
    <dbReference type="NCBI Taxonomy" id="131215"/>
    <lineage>
        <taxon>Eukaryota</taxon>
        <taxon>Metazoa</taxon>
        <taxon>Ecdysozoa</taxon>
        <taxon>Arthropoda</taxon>
        <taxon>Hexapoda</taxon>
        <taxon>Insecta</taxon>
        <taxon>Pterygota</taxon>
        <taxon>Neoptera</taxon>
        <taxon>Endopterygota</taxon>
        <taxon>Hymenoptera</taxon>
        <taxon>Apocrita</taxon>
        <taxon>Proctotrupomorpha</taxon>
        <taxon>Chalcidoidea</taxon>
        <taxon>Aphelinidae</taxon>
        <taxon>Aphelininae</taxon>
        <taxon>Eretmocerus</taxon>
    </lineage>
</organism>
<gene>
    <name evidence="1" type="ORF">QAD02_015939</name>
</gene>
<protein>
    <submittedName>
        <fullName evidence="1">Uncharacterized protein</fullName>
    </submittedName>
</protein>
<evidence type="ECO:0000313" key="1">
    <source>
        <dbReference type="EMBL" id="KAJ8680152.1"/>
    </source>
</evidence>
<keyword evidence="2" id="KW-1185">Reference proteome</keyword>
<dbReference type="EMBL" id="CM056742">
    <property type="protein sequence ID" value="KAJ8680152.1"/>
    <property type="molecule type" value="Genomic_DNA"/>
</dbReference>
<accession>A0ACC2PA27</accession>
<name>A0ACC2PA27_9HYME</name>
<reference evidence="1" key="1">
    <citation type="submission" date="2023-04" db="EMBL/GenBank/DDBJ databases">
        <title>A chromosome-level genome assembly of the parasitoid wasp Eretmocerus hayati.</title>
        <authorList>
            <person name="Zhong Y."/>
            <person name="Liu S."/>
            <person name="Liu Y."/>
        </authorList>
    </citation>
    <scope>NUCLEOTIDE SEQUENCE</scope>
    <source>
        <strain evidence="1">ZJU_SS_LIU_2023</strain>
    </source>
</reference>
<comment type="caution">
    <text evidence="1">The sequence shown here is derived from an EMBL/GenBank/DDBJ whole genome shotgun (WGS) entry which is preliminary data.</text>
</comment>
<evidence type="ECO:0000313" key="2">
    <source>
        <dbReference type="Proteomes" id="UP001239111"/>
    </source>
</evidence>
<sequence>MIKNVPMQSTDGKKFGKLKWAIFHGKREIIESLLENNTPVNNTCHAEDFRSPLHSSLYLGDPGIVKKLLEKGACVNKFGWDNETALTLATKLEKFDLVDLMLSDRLENRANNENLTHLHIACIRNRVDVVKKLIRNGIDINTSVKSKSIRWPGYTPLHFAVKFRAVETVALLLSIGADITIQDSNQLTALHLADMTRDERMIDMILLAHKKVATNPVNSEGLSHFHIACTRNNLEVFQCFLNNGVALEHSVNETSLQWPKYTAIDFAMYYDCVDIVRALLLEGGREKFPSSCEGFNRLTKAYCSGNVELLNLFLWRDDLNKNKGTAIKGLSKLHFSCIHYGIGVISEALLQVPSELNKPNWQGSTPLHLAIECRSEAIIEFLLIKGADCNIKNADGKTSLHLAFERKMNKVVRLILEGLDLIEENHVDNNGLSWLHIACIVNNVEAVLHLIKLGADVNIPVNFDSVIWPGFTPLHFAAKFMQPKIANILLEHGASYCAIDRYGLTAFDIAIFEFHSFYQDRNRELFDTMRAILLSHEKNKNDHFNDRGFSLLHVLFPKLDDILDDDREGDYRWDLRKFIREHPGDLNKPVHKLNTPWDGYTPLHFAMLEYEPDHAVILVEMGADLWAKAANGDTPMHISTYEIMPKIPDDTCGFDELQHNPVAICGESLFHVACKFGDVKWVEYFLNHGVDPNSRNTVQGLEYLDNTPLHLATRARGAQKRRVVELLLNKGADAKARNHHLNTTLHEMECSVDTETIDLLINHGVDVNSRNAFWETPLVSICRRPDDFSGENLGKMVQSLLNHGADINLASEQGLTALSIISSWDSHHTLNRFSTTIQMLLYQVIKLRVMGLYVSEVNETAFWNLWQRFNVQFKNALSAYTFRSNNEVKLLKEVRTDVYTTLYDIMFKSLNALCVISGNSELKKIIDSDDFEKTFPIYGQMLKLQLKKGEERKPLLVDTVKVFKYLINMSLPQECIERILQFLDNDDLKNLMKIVAHDIV</sequence>
<dbReference type="Proteomes" id="UP001239111">
    <property type="component" value="Chromosome 2"/>
</dbReference>